<evidence type="ECO:0000313" key="3">
    <source>
        <dbReference type="Proteomes" id="UP000012283"/>
    </source>
</evidence>
<reference evidence="2 3" key="1">
    <citation type="submission" date="2013-03" db="EMBL/GenBank/DDBJ databases">
        <title>Draft genome sequence of Gracibacillus halophilus YIM-C55.5, a moderately halophilic and thermophilic organism from the Xiaochaidamu salt lake.</title>
        <authorList>
            <person name="Sugumar T."/>
            <person name="Polireddy D.R."/>
            <person name="Antony A."/>
            <person name="Madhava Y.R."/>
            <person name="Sivakumar N."/>
        </authorList>
    </citation>
    <scope>NUCLEOTIDE SEQUENCE [LARGE SCALE GENOMIC DNA]</scope>
    <source>
        <strain evidence="2 3">YIM-C55.5</strain>
    </source>
</reference>
<evidence type="ECO:0000256" key="1">
    <source>
        <dbReference type="SAM" id="Phobius"/>
    </source>
</evidence>
<dbReference type="Proteomes" id="UP000012283">
    <property type="component" value="Unassembled WGS sequence"/>
</dbReference>
<dbReference type="EMBL" id="APML01000020">
    <property type="protein sequence ID" value="ENH97253.1"/>
    <property type="molecule type" value="Genomic_DNA"/>
</dbReference>
<protein>
    <submittedName>
        <fullName evidence="2">Uncharacterized protein</fullName>
    </submittedName>
</protein>
<feature type="transmembrane region" description="Helical" evidence="1">
    <location>
        <begin position="40"/>
        <end position="58"/>
    </location>
</feature>
<keyword evidence="3" id="KW-1185">Reference proteome</keyword>
<dbReference type="InterPro" id="IPR020258">
    <property type="entry name" value="Uncharacterised_YbeF"/>
</dbReference>
<comment type="caution">
    <text evidence="2">The sequence shown here is derived from an EMBL/GenBank/DDBJ whole genome shotgun (WGS) entry which is preliminary data.</text>
</comment>
<keyword evidence="1" id="KW-0472">Membrane</keyword>
<dbReference type="PATRIC" id="fig|1308866.3.peg.1303"/>
<dbReference type="RefSeq" id="WP_003466869.1">
    <property type="nucleotide sequence ID" value="NZ_APML01000020.1"/>
</dbReference>
<evidence type="ECO:0000313" key="2">
    <source>
        <dbReference type="EMBL" id="ENH97253.1"/>
    </source>
</evidence>
<keyword evidence="1" id="KW-0812">Transmembrane</keyword>
<feature type="transmembrane region" description="Helical" evidence="1">
    <location>
        <begin position="87"/>
        <end position="106"/>
    </location>
</feature>
<feature type="transmembrane region" description="Helical" evidence="1">
    <location>
        <begin position="63"/>
        <end position="81"/>
    </location>
</feature>
<proteinExistence type="predicted"/>
<dbReference type="OrthoDB" id="2973177at2"/>
<sequence length="114" mass="12967">MSLSIQNWVNQLISFVGMIIITIGIYSLMMSFGWNEFQSILIIYPIAVFVIGLVYYVLCKSLWIGPVAILIGGIFSVFLFMNTSFWIWTMIYTVISLLGSLVGKAVRQYHKQNA</sequence>
<feature type="transmembrane region" description="Helical" evidence="1">
    <location>
        <begin position="12"/>
        <end position="34"/>
    </location>
</feature>
<dbReference type="AlphaFoldDB" id="N4WAB7"/>
<organism evidence="2 3">
    <name type="scientific">Gracilibacillus halophilus YIM-C55.5</name>
    <dbReference type="NCBI Taxonomy" id="1308866"/>
    <lineage>
        <taxon>Bacteria</taxon>
        <taxon>Bacillati</taxon>
        <taxon>Bacillota</taxon>
        <taxon>Bacilli</taxon>
        <taxon>Bacillales</taxon>
        <taxon>Bacillaceae</taxon>
        <taxon>Gracilibacillus</taxon>
    </lineage>
</organism>
<keyword evidence="1" id="KW-1133">Transmembrane helix</keyword>
<gene>
    <name evidence="2" type="ORF">J416_06450</name>
</gene>
<dbReference type="Pfam" id="PF10852">
    <property type="entry name" value="DUF2651"/>
    <property type="match status" value="1"/>
</dbReference>
<accession>N4WAB7</accession>
<name>N4WAB7_9BACI</name>